<accession>A0A212F074</accession>
<comment type="caution">
    <text evidence="7">The sequence shown here is derived from an EMBL/GenBank/DDBJ whole genome shotgun (WGS) entry which is preliminary data.</text>
</comment>
<evidence type="ECO:0000256" key="5">
    <source>
        <dbReference type="SAM" id="MobiDB-lite"/>
    </source>
</evidence>
<protein>
    <recommendedName>
        <fullName evidence="6">LIM zinc-binding domain-containing protein</fullName>
    </recommendedName>
</protein>
<feature type="region of interest" description="Disordered" evidence="5">
    <location>
        <begin position="90"/>
        <end position="109"/>
    </location>
</feature>
<dbReference type="Gene3D" id="2.10.110.10">
    <property type="entry name" value="Cysteine Rich Protein"/>
    <property type="match status" value="2"/>
</dbReference>
<evidence type="ECO:0000256" key="1">
    <source>
        <dbReference type="ARBA" id="ARBA00022723"/>
    </source>
</evidence>
<name>A0A212F074_DANPL</name>
<keyword evidence="3 4" id="KW-0440">LIM domain</keyword>
<feature type="compositionally biased region" description="Basic and acidic residues" evidence="5">
    <location>
        <begin position="92"/>
        <end position="109"/>
    </location>
</feature>
<dbReference type="Proteomes" id="UP000007151">
    <property type="component" value="Unassembled WGS sequence"/>
</dbReference>
<evidence type="ECO:0000256" key="2">
    <source>
        <dbReference type="ARBA" id="ARBA00022833"/>
    </source>
</evidence>
<evidence type="ECO:0000313" key="8">
    <source>
        <dbReference type="Proteomes" id="UP000007151"/>
    </source>
</evidence>
<evidence type="ECO:0000256" key="4">
    <source>
        <dbReference type="PROSITE-ProRule" id="PRU00125"/>
    </source>
</evidence>
<dbReference type="eggNOG" id="ENOG502TC6T">
    <property type="taxonomic scope" value="Eukaryota"/>
</dbReference>
<dbReference type="SMART" id="SM00132">
    <property type="entry name" value="LIM"/>
    <property type="match status" value="2"/>
</dbReference>
<dbReference type="PROSITE" id="PS50023">
    <property type="entry name" value="LIM_DOMAIN_2"/>
    <property type="match status" value="1"/>
</dbReference>
<organism evidence="7 8">
    <name type="scientific">Danaus plexippus plexippus</name>
    <dbReference type="NCBI Taxonomy" id="278856"/>
    <lineage>
        <taxon>Eukaryota</taxon>
        <taxon>Metazoa</taxon>
        <taxon>Ecdysozoa</taxon>
        <taxon>Arthropoda</taxon>
        <taxon>Hexapoda</taxon>
        <taxon>Insecta</taxon>
        <taxon>Pterygota</taxon>
        <taxon>Neoptera</taxon>
        <taxon>Endopterygota</taxon>
        <taxon>Lepidoptera</taxon>
        <taxon>Glossata</taxon>
        <taxon>Ditrysia</taxon>
        <taxon>Papilionoidea</taxon>
        <taxon>Nymphalidae</taxon>
        <taxon>Danainae</taxon>
        <taxon>Danaini</taxon>
        <taxon>Danaina</taxon>
        <taxon>Danaus</taxon>
        <taxon>Danaus</taxon>
    </lineage>
</organism>
<evidence type="ECO:0000259" key="6">
    <source>
        <dbReference type="PROSITE" id="PS50023"/>
    </source>
</evidence>
<gene>
    <name evidence="7" type="ORF">KGM_203196</name>
</gene>
<dbReference type="InParanoid" id="A0A212F074"/>
<keyword evidence="8" id="KW-1185">Reference proteome</keyword>
<proteinExistence type="predicted"/>
<dbReference type="GO" id="GO:0046872">
    <property type="term" value="F:metal ion binding"/>
    <property type="evidence" value="ECO:0007669"/>
    <property type="project" value="UniProtKB-KW"/>
</dbReference>
<dbReference type="InterPro" id="IPR001781">
    <property type="entry name" value="Znf_LIM"/>
</dbReference>
<keyword evidence="1 4" id="KW-0479">Metal-binding</keyword>
<dbReference type="CDD" id="cd08368">
    <property type="entry name" value="LIM"/>
    <property type="match status" value="2"/>
</dbReference>
<evidence type="ECO:0000313" key="7">
    <source>
        <dbReference type="EMBL" id="OWR47101.1"/>
    </source>
</evidence>
<reference evidence="7 8" key="1">
    <citation type="journal article" date="2011" name="Cell">
        <title>The monarch butterfly genome yields insights into long-distance migration.</title>
        <authorList>
            <person name="Zhan S."/>
            <person name="Merlin C."/>
            <person name="Boore J.L."/>
            <person name="Reppert S.M."/>
        </authorList>
    </citation>
    <scope>NUCLEOTIDE SEQUENCE [LARGE SCALE GENOMIC DNA]</scope>
    <source>
        <strain evidence="7">F-2</strain>
    </source>
</reference>
<evidence type="ECO:0000256" key="3">
    <source>
        <dbReference type="ARBA" id="ARBA00023038"/>
    </source>
</evidence>
<sequence length="370" mass="43612">MDKNQDSKKCFCARCFLPIEGDDKVDIEGQNFHRICSMCCVCRTIPTSLKMFYGHVFCNDCFKTHVMSRFKGENSRIHSNSWWMQWAPGMKPQDKEKTEDSKPESSEEPPKRYICARCLQHVEECHRVTIGDQSFHQQCAQCYFCRKIPTKNLKIYYGQVFCEECFNQHVLSRNRDNPSEFFRNCFEQWQNNAQFAENMRDFMTGNKESVPFVFMMQGQQPPFCRCGTGPQDWFQQNEPKKSATPADDPWELSFENRTEVSDLPESSVMESANQELTVAAAEKIEKLTKYLHERSGIEVENIRKWKLREEDVTSDTWIDLQDKKIERLDCPKCLWQCGPIYVNSEYLRRQSLEKFFDLFSLIVEHYCNAS</sequence>
<dbReference type="AlphaFoldDB" id="A0A212F074"/>
<feature type="domain" description="LIM zinc-binding" evidence="6">
    <location>
        <begin position="113"/>
        <end position="172"/>
    </location>
</feature>
<dbReference type="EMBL" id="AGBW02011174">
    <property type="protein sequence ID" value="OWR47101.1"/>
    <property type="molecule type" value="Genomic_DNA"/>
</dbReference>
<dbReference type="KEGG" id="dpl:KGM_203196"/>
<keyword evidence="2 4" id="KW-0862">Zinc</keyword>